<comment type="subcellular location">
    <subcellularLocation>
        <location evidence="1 7">Cell membrane</location>
        <topology evidence="1 7">Multi-pass membrane protein</topology>
    </subcellularLocation>
</comment>
<dbReference type="AlphaFoldDB" id="A0A0B4CNR9"/>
<dbReference type="InterPro" id="IPR035906">
    <property type="entry name" value="MetI-like_sf"/>
</dbReference>
<comment type="caution">
    <text evidence="10">The sequence shown here is derived from an EMBL/GenBank/DDBJ whole genome shotgun (WGS) entry which is preliminary data.</text>
</comment>
<evidence type="ECO:0000256" key="7">
    <source>
        <dbReference type="RuleBase" id="RU363032"/>
    </source>
</evidence>
<dbReference type="PANTHER" id="PTHR43005">
    <property type="entry name" value="BLR7065 PROTEIN"/>
    <property type="match status" value="1"/>
</dbReference>
<protein>
    <submittedName>
        <fullName evidence="10">Amino acid ABC transporter permease</fullName>
    </submittedName>
</protein>
<dbReference type="Proteomes" id="UP000031202">
    <property type="component" value="Unassembled WGS sequence"/>
</dbReference>
<keyword evidence="2 7" id="KW-0813">Transport</keyword>
<dbReference type="InterPro" id="IPR000515">
    <property type="entry name" value="MetI-like"/>
</dbReference>
<dbReference type="PROSITE" id="PS50928">
    <property type="entry name" value="ABC_TM1"/>
    <property type="match status" value="1"/>
</dbReference>
<evidence type="ECO:0000256" key="2">
    <source>
        <dbReference type="ARBA" id="ARBA00022448"/>
    </source>
</evidence>
<dbReference type="CDD" id="cd06261">
    <property type="entry name" value="TM_PBP2"/>
    <property type="match status" value="1"/>
</dbReference>
<feature type="transmembrane region" description="Helical" evidence="7">
    <location>
        <begin position="33"/>
        <end position="53"/>
    </location>
</feature>
<feature type="transmembrane region" description="Helical" evidence="7">
    <location>
        <begin position="162"/>
        <end position="185"/>
    </location>
</feature>
<sequence length="311" mass="33056">MSTIARSPLRSAPDGAERRRGGALRSLSRSTPLVPALILLVVFLVGPMVFALWGSLTNAALTGYRAAKPQFIGFDNYVSLFSDPDFWSSVGLTLSFVFFSAIIGQNVLGMALAVLTRAGSKVLSTVVSTLVVISWVLPEIVAAFALYAFFSSDGTLNAALGAVGLGSISWLIDYPMLAVILANIWRGTAFSMLVYNAALAEVPPEITEAAQIDGTNSVQRFFLITLPMIRRSIATNLMLTTLQTVGTFGLIWVMTGGGPGTRSSTLPVLAYQEAFKFAQVGYGTAIAAVTIVLGGVFAILYIKILKPEVES</sequence>
<feature type="transmembrane region" description="Helical" evidence="7">
    <location>
        <begin position="277"/>
        <end position="302"/>
    </location>
</feature>
<evidence type="ECO:0000256" key="8">
    <source>
        <dbReference type="SAM" id="MobiDB-lite"/>
    </source>
</evidence>
<dbReference type="GO" id="GO:0005886">
    <property type="term" value="C:plasma membrane"/>
    <property type="evidence" value="ECO:0007669"/>
    <property type="project" value="UniProtKB-SubCell"/>
</dbReference>
<evidence type="ECO:0000313" key="11">
    <source>
        <dbReference type="Proteomes" id="UP000031202"/>
    </source>
</evidence>
<keyword evidence="4 7" id="KW-0812">Transmembrane</keyword>
<dbReference type="GO" id="GO:0055085">
    <property type="term" value="P:transmembrane transport"/>
    <property type="evidence" value="ECO:0007669"/>
    <property type="project" value="InterPro"/>
</dbReference>
<evidence type="ECO:0000259" key="9">
    <source>
        <dbReference type="PROSITE" id="PS50928"/>
    </source>
</evidence>
<feature type="transmembrane region" description="Helical" evidence="7">
    <location>
        <begin position="86"/>
        <end position="115"/>
    </location>
</feature>
<feature type="domain" description="ABC transmembrane type-1" evidence="9">
    <location>
        <begin position="86"/>
        <end position="303"/>
    </location>
</feature>
<evidence type="ECO:0000256" key="1">
    <source>
        <dbReference type="ARBA" id="ARBA00004651"/>
    </source>
</evidence>
<evidence type="ECO:0000313" key="10">
    <source>
        <dbReference type="EMBL" id="KIC58117.1"/>
    </source>
</evidence>
<accession>A0A0B4CNR9</accession>
<evidence type="ECO:0000256" key="3">
    <source>
        <dbReference type="ARBA" id="ARBA00022475"/>
    </source>
</evidence>
<feature type="transmembrane region" description="Helical" evidence="7">
    <location>
        <begin position="122"/>
        <end position="150"/>
    </location>
</feature>
<proteinExistence type="inferred from homology"/>
<comment type="similarity">
    <text evidence="7">Belongs to the binding-protein-dependent transport system permease family.</text>
</comment>
<dbReference type="PANTHER" id="PTHR43005:SF1">
    <property type="entry name" value="SPERMIDINE_PUTRESCINE TRANSPORT SYSTEM PERMEASE PROTEIN"/>
    <property type="match status" value="1"/>
</dbReference>
<evidence type="ECO:0000256" key="6">
    <source>
        <dbReference type="ARBA" id="ARBA00023136"/>
    </source>
</evidence>
<evidence type="ECO:0000256" key="4">
    <source>
        <dbReference type="ARBA" id="ARBA00022692"/>
    </source>
</evidence>
<dbReference type="Gene3D" id="1.10.3720.10">
    <property type="entry name" value="MetI-like"/>
    <property type="match status" value="1"/>
</dbReference>
<keyword evidence="5 7" id="KW-1133">Transmembrane helix</keyword>
<evidence type="ECO:0000256" key="5">
    <source>
        <dbReference type="ARBA" id="ARBA00022989"/>
    </source>
</evidence>
<dbReference type="SUPFAM" id="SSF161098">
    <property type="entry name" value="MetI-like"/>
    <property type="match status" value="1"/>
</dbReference>
<gene>
    <name evidence="10" type="ORF">RM52_06790</name>
</gene>
<reference evidence="10 11" key="1">
    <citation type="submission" date="2014-12" db="EMBL/GenBank/DDBJ databases">
        <title>Genome sequencing of Microbacterium hominis TPW29.</title>
        <authorList>
            <person name="Tan P.W."/>
            <person name="Chan K.-G."/>
        </authorList>
    </citation>
    <scope>NUCLEOTIDE SEQUENCE [LARGE SCALE GENOMIC DNA]</scope>
    <source>
        <strain evidence="10 11">TPW29</strain>
    </source>
</reference>
<dbReference type="Pfam" id="PF00528">
    <property type="entry name" value="BPD_transp_1"/>
    <property type="match status" value="1"/>
</dbReference>
<name>A0A0B4CNR9_9MICO</name>
<keyword evidence="6 7" id="KW-0472">Membrane</keyword>
<feature type="transmembrane region" description="Helical" evidence="7">
    <location>
        <begin position="237"/>
        <end position="257"/>
    </location>
</feature>
<organism evidence="10 11">
    <name type="scientific">Microbacterium hominis</name>
    <dbReference type="NCBI Taxonomy" id="162426"/>
    <lineage>
        <taxon>Bacteria</taxon>
        <taxon>Bacillati</taxon>
        <taxon>Actinomycetota</taxon>
        <taxon>Actinomycetes</taxon>
        <taxon>Micrococcales</taxon>
        <taxon>Microbacteriaceae</taxon>
        <taxon>Microbacterium</taxon>
    </lineage>
</organism>
<dbReference type="RefSeq" id="WP_039414785.1">
    <property type="nucleotide sequence ID" value="NZ_JWSZ01000009.1"/>
</dbReference>
<feature type="region of interest" description="Disordered" evidence="8">
    <location>
        <begin position="1"/>
        <end position="23"/>
    </location>
</feature>
<keyword evidence="3" id="KW-1003">Cell membrane</keyword>
<dbReference type="EMBL" id="JWSZ01000009">
    <property type="protein sequence ID" value="KIC58117.1"/>
    <property type="molecule type" value="Genomic_DNA"/>
</dbReference>